<sequence>MSTTEPVSRVANVIQPPPLAMEHTFTFSPALEAYNKPLSQILAENIAQDVIAVGAFVFKAPPPQPQSQSAFPNEEELQRMHAGSAGLQSNTIVTAVAESRQLLVIRRSPAESHPGTYEVPGGGAEPPPIDATLLESVARELFEETGLVAKRIVRLIGSSDFQTGKGYKCRKFNFQVEVQDTERVVLHPAEHDDYRWIGLDELLKLEECGESLLSLVPAQRDAIVNAFAGL</sequence>
<feature type="domain" description="Nudix hydrolase" evidence="1">
    <location>
        <begin position="79"/>
        <end position="221"/>
    </location>
</feature>
<organism evidence="2 3">
    <name type="scientific">Drechslerella stenobrocha 248</name>
    <dbReference type="NCBI Taxonomy" id="1043628"/>
    <lineage>
        <taxon>Eukaryota</taxon>
        <taxon>Fungi</taxon>
        <taxon>Dikarya</taxon>
        <taxon>Ascomycota</taxon>
        <taxon>Pezizomycotina</taxon>
        <taxon>Orbiliomycetes</taxon>
        <taxon>Orbiliales</taxon>
        <taxon>Orbiliaceae</taxon>
        <taxon>Drechslerella</taxon>
    </lineage>
</organism>
<dbReference type="PROSITE" id="PS51462">
    <property type="entry name" value="NUDIX"/>
    <property type="match status" value="1"/>
</dbReference>
<evidence type="ECO:0000259" key="1">
    <source>
        <dbReference type="PROSITE" id="PS51462"/>
    </source>
</evidence>
<dbReference type="PANTHER" id="PTHR43736">
    <property type="entry name" value="ADP-RIBOSE PYROPHOSPHATASE"/>
    <property type="match status" value="1"/>
</dbReference>
<dbReference type="PANTHER" id="PTHR43736:SF1">
    <property type="entry name" value="DIHYDRONEOPTERIN TRIPHOSPHATE DIPHOSPHATASE"/>
    <property type="match status" value="1"/>
</dbReference>
<dbReference type="InterPro" id="IPR015797">
    <property type="entry name" value="NUDIX_hydrolase-like_dom_sf"/>
</dbReference>
<accession>W7IAS6</accession>
<gene>
    <name evidence="2" type="ORF">DRE_04563</name>
</gene>
<dbReference type="Gene3D" id="3.90.79.10">
    <property type="entry name" value="Nucleoside Triphosphate Pyrophosphohydrolase"/>
    <property type="match status" value="1"/>
</dbReference>
<name>W7IAS6_9PEZI</name>
<dbReference type="CDD" id="cd02883">
    <property type="entry name" value="NUDIX_Hydrolase"/>
    <property type="match status" value="1"/>
</dbReference>
<keyword evidence="3" id="KW-1185">Reference proteome</keyword>
<dbReference type="HOGENOM" id="CLU_067850_0_0_1"/>
<evidence type="ECO:0000313" key="3">
    <source>
        <dbReference type="Proteomes" id="UP000024837"/>
    </source>
</evidence>
<dbReference type="Proteomes" id="UP000024837">
    <property type="component" value="Unassembled WGS sequence"/>
</dbReference>
<dbReference type="OrthoDB" id="276276at2759"/>
<protein>
    <recommendedName>
        <fullName evidence="1">Nudix hydrolase domain-containing protein</fullName>
    </recommendedName>
</protein>
<reference evidence="2 3" key="1">
    <citation type="submission" date="2013-05" db="EMBL/GenBank/DDBJ databases">
        <title>Drechslerella stenobrocha genome reveals carnivorous origination and mechanical trapping mechanism of predatory fungi.</title>
        <authorList>
            <person name="Liu X."/>
            <person name="Zhang W."/>
            <person name="Liu K."/>
        </authorList>
    </citation>
    <scope>NUCLEOTIDE SEQUENCE [LARGE SCALE GENOMIC DNA]</scope>
    <source>
        <strain evidence="2 3">248</strain>
    </source>
</reference>
<evidence type="ECO:0000313" key="2">
    <source>
        <dbReference type="EMBL" id="EWC46185.1"/>
    </source>
</evidence>
<dbReference type="EMBL" id="KI966420">
    <property type="protein sequence ID" value="EWC46185.1"/>
    <property type="molecule type" value="Genomic_DNA"/>
</dbReference>
<dbReference type="AlphaFoldDB" id="W7IAS6"/>
<dbReference type="SUPFAM" id="SSF55811">
    <property type="entry name" value="Nudix"/>
    <property type="match status" value="1"/>
</dbReference>
<proteinExistence type="predicted"/>
<dbReference type="Pfam" id="PF00293">
    <property type="entry name" value="NUDIX"/>
    <property type="match status" value="1"/>
</dbReference>
<dbReference type="InterPro" id="IPR000086">
    <property type="entry name" value="NUDIX_hydrolase_dom"/>
</dbReference>